<dbReference type="Pfam" id="PF02687">
    <property type="entry name" value="FtsX"/>
    <property type="match status" value="1"/>
</dbReference>
<feature type="transmembrane region" description="Helical" evidence="7">
    <location>
        <begin position="345"/>
        <end position="368"/>
    </location>
</feature>
<dbReference type="EMBL" id="AJYW02000041">
    <property type="protein sequence ID" value="OEE78683.1"/>
    <property type="molecule type" value="Genomic_DNA"/>
</dbReference>
<gene>
    <name evidence="10" type="ORF">A130_12780</name>
</gene>
<keyword evidence="11" id="KW-1185">Reference proteome</keyword>
<evidence type="ECO:0000256" key="1">
    <source>
        <dbReference type="ARBA" id="ARBA00004651"/>
    </source>
</evidence>
<comment type="similarity">
    <text evidence="6">Belongs to the ABC-4 integral membrane protein family.</text>
</comment>
<name>A0A1E5D514_9VIBR</name>
<evidence type="ECO:0000256" key="4">
    <source>
        <dbReference type="ARBA" id="ARBA00022989"/>
    </source>
</evidence>
<evidence type="ECO:0000313" key="10">
    <source>
        <dbReference type="EMBL" id="OEE78683.1"/>
    </source>
</evidence>
<dbReference type="InterPro" id="IPR050250">
    <property type="entry name" value="Macrolide_Exporter_MacB"/>
</dbReference>
<dbReference type="GO" id="GO:0005886">
    <property type="term" value="C:plasma membrane"/>
    <property type="evidence" value="ECO:0007669"/>
    <property type="project" value="UniProtKB-SubCell"/>
</dbReference>
<feature type="transmembrane region" description="Helical" evidence="7">
    <location>
        <begin position="388"/>
        <end position="410"/>
    </location>
</feature>
<feature type="transmembrane region" description="Helical" evidence="7">
    <location>
        <begin position="293"/>
        <end position="317"/>
    </location>
</feature>
<evidence type="ECO:0000256" key="5">
    <source>
        <dbReference type="ARBA" id="ARBA00023136"/>
    </source>
</evidence>
<keyword evidence="3 7" id="KW-0812">Transmembrane</keyword>
<keyword evidence="5 7" id="KW-0472">Membrane</keyword>
<evidence type="ECO:0000259" key="8">
    <source>
        <dbReference type="Pfam" id="PF02687"/>
    </source>
</evidence>
<evidence type="ECO:0000313" key="11">
    <source>
        <dbReference type="Proteomes" id="UP000094165"/>
    </source>
</evidence>
<comment type="subcellular location">
    <subcellularLocation>
        <location evidence="1">Cell membrane</location>
        <topology evidence="1">Multi-pass membrane protein</topology>
    </subcellularLocation>
</comment>
<dbReference type="InterPro" id="IPR003838">
    <property type="entry name" value="ABC3_permease_C"/>
</dbReference>
<evidence type="ECO:0000259" key="9">
    <source>
        <dbReference type="Pfam" id="PF12704"/>
    </source>
</evidence>
<evidence type="ECO:0000256" key="6">
    <source>
        <dbReference type="ARBA" id="ARBA00038076"/>
    </source>
</evidence>
<keyword evidence="2" id="KW-1003">Cell membrane</keyword>
<organism evidence="10 11">
    <name type="scientific">Vibrio genomosp. F6 str. FF-238</name>
    <dbReference type="NCBI Taxonomy" id="1191298"/>
    <lineage>
        <taxon>Bacteria</taxon>
        <taxon>Pseudomonadati</taxon>
        <taxon>Pseudomonadota</taxon>
        <taxon>Gammaproteobacteria</taxon>
        <taxon>Vibrionales</taxon>
        <taxon>Vibrionaceae</taxon>
        <taxon>Vibrio</taxon>
    </lineage>
</organism>
<dbReference type="InterPro" id="IPR025857">
    <property type="entry name" value="MacB_PCD"/>
</dbReference>
<protein>
    <submittedName>
        <fullName evidence="10">Peptide ABC transporter permease</fullName>
    </submittedName>
</protein>
<feature type="domain" description="MacB-like periplasmic core" evidence="9">
    <location>
        <begin position="21"/>
        <end position="255"/>
    </location>
</feature>
<dbReference type="PANTHER" id="PTHR30572:SF4">
    <property type="entry name" value="ABC TRANSPORTER PERMEASE YTRF"/>
    <property type="match status" value="1"/>
</dbReference>
<evidence type="ECO:0000256" key="3">
    <source>
        <dbReference type="ARBA" id="ARBA00022692"/>
    </source>
</evidence>
<proteinExistence type="inferred from homology"/>
<dbReference type="GO" id="GO:0022857">
    <property type="term" value="F:transmembrane transporter activity"/>
    <property type="evidence" value="ECO:0007669"/>
    <property type="project" value="TreeGrafter"/>
</dbReference>
<dbReference type="Pfam" id="PF12704">
    <property type="entry name" value="MacB_PCD"/>
    <property type="match status" value="1"/>
</dbReference>
<evidence type="ECO:0000256" key="2">
    <source>
        <dbReference type="ARBA" id="ARBA00022475"/>
    </source>
</evidence>
<feature type="domain" description="ABC3 transporter permease C-terminal" evidence="8">
    <location>
        <begin position="296"/>
        <end position="420"/>
    </location>
</feature>
<keyword evidence="4 7" id="KW-1133">Transmembrane helix</keyword>
<sequence>MMLPIRQIFQEMAAEKLRLSLTILAVAWATLCIATMLSAGEGLRQGLIRSSESGSGKLIYLTGGYATKDYGNFHVGKQLKLHFDDLEVIQSLPSVKSVQPSAEWNARVTFEDHRSWQNPLGVMPEYQRLTGLKITAGGRWFNPMDMKEQRKVIVMGESAAISLFNQSDDFDWINTPKLEVNPVGKKVKVGSDEFTVIGLIKNSSASVEQGVPLNESIFVPFSTWQRFHPNSGISAFNIEPSERVSRKQVATTLKQVIARKYGGSIEDEQLIQINDMLLRQKTMRRFLIGLQSFLGIIGLVTLGVAGIGIANVMYATVKRATRDIGLRMAVGASPSIIRAHYLVQALLTMLLGGVLGLMATFGLVRIIQILPLSGNGLYDELGQPTPELSLPIIGLVILALGIVGVAAAWFPANRAASITPLEALQSE</sequence>
<accession>A0A1E5D514</accession>
<dbReference type="Proteomes" id="UP000094165">
    <property type="component" value="Unassembled WGS sequence"/>
</dbReference>
<evidence type="ECO:0000256" key="7">
    <source>
        <dbReference type="SAM" id="Phobius"/>
    </source>
</evidence>
<dbReference type="RefSeq" id="WP_017054425.1">
    <property type="nucleotide sequence ID" value="NZ_AJYW02000041.1"/>
</dbReference>
<dbReference type="AlphaFoldDB" id="A0A1E5D514"/>
<reference evidence="10 11" key="1">
    <citation type="journal article" date="2012" name="Science">
        <title>Ecological populations of bacteria act as socially cohesive units of antibiotic production and resistance.</title>
        <authorList>
            <person name="Cordero O.X."/>
            <person name="Wildschutte H."/>
            <person name="Kirkup B."/>
            <person name="Proehl S."/>
            <person name="Ngo L."/>
            <person name="Hussain F."/>
            <person name="Le Roux F."/>
            <person name="Mincer T."/>
            <person name="Polz M.F."/>
        </authorList>
    </citation>
    <scope>NUCLEOTIDE SEQUENCE [LARGE SCALE GENOMIC DNA]</scope>
    <source>
        <strain evidence="10 11">FF-238</strain>
    </source>
</reference>
<dbReference type="PANTHER" id="PTHR30572">
    <property type="entry name" value="MEMBRANE COMPONENT OF TRANSPORTER-RELATED"/>
    <property type="match status" value="1"/>
</dbReference>
<comment type="caution">
    <text evidence="10">The sequence shown here is derived from an EMBL/GenBank/DDBJ whole genome shotgun (WGS) entry which is preliminary data.</text>
</comment>